<evidence type="ECO:0000313" key="1">
    <source>
        <dbReference type="EMBL" id="KXX64420.1"/>
    </source>
</evidence>
<sequence length="119" mass="13391">MSIKIGGDTLALDADIRRQIESEAKKLEDRFTDERIETQATIQEEFDRLHGHRVRCELRIKLAQGRQLVVRDASKTAVEAITGVFGAARRSVRRVRWQGVLERTPAGQSGEHATEMAGH</sequence>
<dbReference type="AlphaFoldDB" id="A0A4R4A4F5"/>
<organism evidence="2 4">
    <name type="scientific">Marichromatium gracile</name>
    <name type="common">Chromatium gracile</name>
    <dbReference type="NCBI Taxonomy" id="1048"/>
    <lineage>
        <taxon>Bacteria</taxon>
        <taxon>Pseudomonadati</taxon>
        <taxon>Pseudomonadota</taxon>
        <taxon>Gammaproteobacteria</taxon>
        <taxon>Chromatiales</taxon>
        <taxon>Chromatiaceae</taxon>
        <taxon>Marichromatium</taxon>
    </lineage>
</organism>
<dbReference type="RefSeq" id="WP_062275241.1">
    <property type="nucleotide sequence ID" value="NZ_JAKEDQ010000023.1"/>
</dbReference>
<dbReference type="Proteomes" id="UP000295247">
    <property type="component" value="Unassembled WGS sequence"/>
</dbReference>
<dbReference type="Gene3D" id="3.30.160.100">
    <property type="entry name" value="Ribosome hibernation promotion factor-like"/>
    <property type="match status" value="1"/>
</dbReference>
<dbReference type="Pfam" id="PF02482">
    <property type="entry name" value="Ribosomal_S30AE"/>
    <property type="match status" value="1"/>
</dbReference>
<accession>A0A4R4A4F5</accession>
<dbReference type="EMBL" id="SMDC01000017">
    <property type="protein sequence ID" value="TCW32643.1"/>
    <property type="molecule type" value="Genomic_DNA"/>
</dbReference>
<comment type="caution">
    <text evidence="2">The sequence shown here is derived from an EMBL/GenBank/DDBJ whole genome shotgun (WGS) entry which is preliminary data.</text>
</comment>
<dbReference type="EMBL" id="LSYU01000055">
    <property type="protein sequence ID" value="KXX64420.1"/>
    <property type="molecule type" value="Genomic_DNA"/>
</dbReference>
<dbReference type="GO" id="GO:0005840">
    <property type="term" value="C:ribosome"/>
    <property type="evidence" value="ECO:0007669"/>
    <property type="project" value="UniProtKB-KW"/>
</dbReference>
<evidence type="ECO:0000313" key="2">
    <source>
        <dbReference type="EMBL" id="TCW32643.1"/>
    </source>
</evidence>
<keyword evidence="2" id="KW-0689">Ribosomal protein</keyword>
<keyword evidence="2" id="KW-0687">Ribonucleoprotein</keyword>
<dbReference type="InterPro" id="IPR003489">
    <property type="entry name" value="RHF/RaiA"/>
</dbReference>
<reference evidence="2 4" key="2">
    <citation type="submission" date="2019-03" db="EMBL/GenBank/DDBJ databases">
        <title>Genomic Encyclopedia of Type Strains, Phase IV (KMG-IV): sequencing the most valuable type-strain genomes for metagenomic binning, comparative biology and taxonomic classification.</title>
        <authorList>
            <person name="Goeker M."/>
        </authorList>
    </citation>
    <scope>NUCLEOTIDE SEQUENCE [LARGE SCALE GENOMIC DNA]</scope>
    <source>
        <strain evidence="2 4">DSM 203</strain>
    </source>
</reference>
<dbReference type="SUPFAM" id="SSF69754">
    <property type="entry name" value="Ribosome binding protein Y (YfiA homologue)"/>
    <property type="match status" value="1"/>
</dbReference>
<keyword evidence="3" id="KW-1185">Reference proteome</keyword>
<dbReference type="InterPro" id="IPR036567">
    <property type="entry name" value="RHF-like"/>
</dbReference>
<proteinExistence type="predicted"/>
<name>A0A4R4A4F5_MARGR</name>
<reference evidence="1 3" key="1">
    <citation type="submission" date="2016-02" db="EMBL/GenBank/DDBJ databases">
        <title>Genome sequence of Marichromatium gracile YL-28, a purple sulfur bacterium.</title>
        <authorList>
            <person name="Zhao C."/>
            <person name="Hong X."/>
            <person name="Chen S."/>
            <person name="Yang S."/>
        </authorList>
    </citation>
    <scope>NUCLEOTIDE SEQUENCE [LARGE SCALE GENOMIC DNA]</scope>
    <source>
        <strain evidence="1 3">YL28</strain>
    </source>
</reference>
<evidence type="ECO:0000313" key="3">
    <source>
        <dbReference type="Proteomes" id="UP000075766"/>
    </source>
</evidence>
<evidence type="ECO:0000313" key="4">
    <source>
        <dbReference type="Proteomes" id="UP000295247"/>
    </source>
</evidence>
<protein>
    <submittedName>
        <fullName evidence="1">Fis family transcriptional regulator</fullName>
    </submittedName>
    <submittedName>
        <fullName evidence="2">Sigma 54 modulation/S30EA-like ribosomal protein</fullName>
    </submittedName>
</protein>
<dbReference type="Proteomes" id="UP000075766">
    <property type="component" value="Unassembled WGS sequence"/>
</dbReference>
<gene>
    <name evidence="1" type="ORF">AY586_02275</name>
    <name evidence="2" type="ORF">EDC29_1178</name>
</gene>